<evidence type="ECO:0000259" key="8">
    <source>
        <dbReference type="PROSITE" id="PS50109"/>
    </source>
</evidence>
<dbReference type="PANTHER" id="PTHR43047:SF78">
    <property type="entry name" value="SENSORY_REGULATORY PROTEIN RPFC"/>
    <property type="match status" value="1"/>
</dbReference>
<feature type="transmembrane region" description="Helical" evidence="7">
    <location>
        <begin position="36"/>
        <end position="58"/>
    </location>
</feature>
<organism evidence="9 10">
    <name type="scientific">Stenotrophomonas tumulicola</name>
    <dbReference type="NCBI Taxonomy" id="1685415"/>
    <lineage>
        <taxon>Bacteria</taxon>
        <taxon>Pseudomonadati</taxon>
        <taxon>Pseudomonadota</taxon>
        <taxon>Gammaproteobacteria</taxon>
        <taxon>Lysobacterales</taxon>
        <taxon>Lysobacteraceae</taxon>
        <taxon>Stenotrophomonas</taxon>
    </lineage>
</organism>
<protein>
    <recommendedName>
        <fullName evidence="2">histidine kinase</fullName>
        <ecNumber evidence="2">2.7.13.3</ecNumber>
    </recommendedName>
</protein>
<dbReference type="SUPFAM" id="SSF47384">
    <property type="entry name" value="Homodimeric domain of signal transducing histidine kinase"/>
    <property type="match status" value="1"/>
</dbReference>
<name>A0A7W3FJT1_9GAMM</name>
<dbReference type="PANTHER" id="PTHR43047">
    <property type="entry name" value="TWO-COMPONENT HISTIDINE PROTEIN KINASE"/>
    <property type="match status" value="1"/>
</dbReference>
<dbReference type="CDD" id="cd00082">
    <property type="entry name" value="HisKA"/>
    <property type="match status" value="1"/>
</dbReference>
<keyword evidence="10" id="KW-1185">Reference proteome</keyword>
<evidence type="ECO:0000256" key="1">
    <source>
        <dbReference type="ARBA" id="ARBA00000085"/>
    </source>
</evidence>
<dbReference type="InterPro" id="IPR036097">
    <property type="entry name" value="HisK_dim/P_sf"/>
</dbReference>
<dbReference type="InterPro" id="IPR036890">
    <property type="entry name" value="HATPase_C_sf"/>
</dbReference>
<dbReference type="Gene3D" id="1.10.287.130">
    <property type="match status" value="1"/>
</dbReference>
<dbReference type="Proteomes" id="UP000547058">
    <property type="component" value="Unassembled WGS sequence"/>
</dbReference>
<dbReference type="InterPro" id="IPR004358">
    <property type="entry name" value="Sig_transdc_His_kin-like_C"/>
</dbReference>
<dbReference type="EMBL" id="JACGXS010000001">
    <property type="protein sequence ID" value="MBA8680819.1"/>
    <property type="molecule type" value="Genomic_DNA"/>
</dbReference>
<keyword evidence="3" id="KW-0597">Phosphoprotein</keyword>
<dbReference type="CDD" id="cd16922">
    <property type="entry name" value="HATPase_EvgS-ArcB-TorS-like"/>
    <property type="match status" value="1"/>
</dbReference>
<dbReference type="RefSeq" id="WP_182337977.1">
    <property type="nucleotide sequence ID" value="NZ_JACGXS010000001.1"/>
</dbReference>
<proteinExistence type="predicted"/>
<evidence type="ECO:0000256" key="5">
    <source>
        <dbReference type="ARBA" id="ARBA00022777"/>
    </source>
</evidence>
<dbReference type="InterPro" id="IPR003594">
    <property type="entry name" value="HATPase_dom"/>
</dbReference>
<dbReference type="SMART" id="SM00387">
    <property type="entry name" value="HATPase_c"/>
    <property type="match status" value="1"/>
</dbReference>
<dbReference type="PROSITE" id="PS50109">
    <property type="entry name" value="HIS_KIN"/>
    <property type="match status" value="1"/>
</dbReference>
<evidence type="ECO:0000256" key="3">
    <source>
        <dbReference type="ARBA" id="ARBA00022553"/>
    </source>
</evidence>
<dbReference type="GO" id="GO:0000155">
    <property type="term" value="F:phosphorelay sensor kinase activity"/>
    <property type="evidence" value="ECO:0007669"/>
    <property type="project" value="InterPro"/>
</dbReference>
<feature type="transmembrane region" description="Helical" evidence="7">
    <location>
        <begin position="375"/>
        <end position="395"/>
    </location>
</feature>
<keyword evidence="7" id="KW-0472">Membrane</keyword>
<comment type="catalytic activity">
    <reaction evidence="1">
        <text>ATP + protein L-histidine = ADP + protein N-phospho-L-histidine.</text>
        <dbReference type="EC" id="2.7.13.3"/>
    </reaction>
</comment>
<feature type="transmembrane region" description="Helical" evidence="7">
    <location>
        <begin position="344"/>
        <end position="363"/>
    </location>
</feature>
<dbReference type="AlphaFoldDB" id="A0A7W3FJT1"/>
<dbReference type="Gene3D" id="3.30.565.10">
    <property type="entry name" value="Histidine kinase-like ATPase, C-terminal domain"/>
    <property type="match status" value="1"/>
</dbReference>
<keyword evidence="6" id="KW-0902">Two-component regulatory system</keyword>
<keyword evidence="4" id="KW-0808">Transferase</keyword>
<keyword evidence="7" id="KW-0812">Transmembrane</keyword>
<accession>A0A7W3FJT1</accession>
<dbReference type="SMART" id="SM00388">
    <property type="entry name" value="HisKA"/>
    <property type="match status" value="1"/>
</dbReference>
<dbReference type="PRINTS" id="PR00344">
    <property type="entry name" value="BCTRLSENSOR"/>
</dbReference>
<evidence type="ECO:0000256" key="7">
    <source>
        <dbReference type="SAM" id="Phobius"/>
    </source>
</evidence>
<dbReference type="InterPro" id="IPR003661">
    <property type="entry name" value="HisK_dim/P_dom"/>
</dbReference>
<dbReference type="Pfam" id="PF00512">
    <property type="entry name" value="HisKA"/>
    <property type="match status" value="1"/>
</dbReference>
<reference evidence="9 10" key="1">
    <citation type="submission" date="2020-08" db="EMBL/GenBank/DDBJ databases">
        <title>Stenotrophomonas tumulicola JCM 30961.</title>
        <authorList>
            <person name="Deng Y."/>
        </authorList>
    </citation>
    <scope>NUCLEOTIDE SEQUENCE [LARGE SCALE GENOMIC DNA]</scope>
    <source>
        <strain evidence="9 10">JCM 30961</strain>
    </source>
</reference>
<dbReference type="Pfam" id="PF02518">
    <property type="entry name" value="HATPase_c"/>
    <property type="match status" value="1"/>
</dbReference>
<dbReference type="InterPro" id="IPR005467">
    <property type="entry name" value="His_kinase_dom"/>
</dbReference>
<sequence>MNAILQRLSAVFPWPGRAAGNEDGDLRALRSHPRRLLYIAGALLGLLLLSALVAAVALHVRRYQEDRLQGFVRAQAALAAQLTRHDASYARLVNMTEYAWQHRMDSDPAVLAADARAYLHDGQRLVLQQGERGAPQLVIGLGTERWPAGRLQRYLALSRSMSTISRMAFAGTDVEAAGAAYFLDPTGHLAVLNQGLADSDASASLPQLDREQRFARMRAYANLSPPASPGDSVPALRPATGNGRARLGFAAHPVTGRASLVSVFPAHDGMRGLGVFVAFEPTDGLARVLREASDSNLLVVAPNGEVILGSRAGNEMHLVGAMHEAGLWTHARSGVTVHRRGGQFYIAALVAGTDWLLVTTYGWRDMLADGQRLGVLAAVVWTVLMAVLWLLLAWIDRRVLAPAARRAGRVYASEQMFRSLIQMTPIGLCLLDSGQAVPVVQNELAQRYAGAAERAGLPLYEALLQGHAGATAGQEENMDVREFELSHAGARKVAARHLLVRATEVVHQGRVVLLCALQDLTARVELQEQRDRLHEDAEAANRAKMHFLAMMSHEIRTPLHGILGHLELFGRSRLDPEQRTRLRRIIQSADSLLLIINDVLDLERIEAGRMEVELVDFEPVVLLERVALLYAPLAQGKGVDLDLVVDAGLGPLYRGALGWMEQVLRNLVSNAVKFTASGRIEIRILPARQSPGLRLEVADSGIGLSEAQQQRLFQPFMQADETISDRFGGSGLGLSLCRQLCQLMGGDIDVRSTPGVGSVFGFSVPVQPCLQDDAVLPGPLAGRTILVHSAVASWRDELSRRLRGWGAVPLPLEHPGDVAQVTGVEGMPLVLFERNQPVIGDEALQRCERVVRVRADGPLRASRRQGHWRASCYSGQSLLEALEATDGPGTAMVAYSPIMAAPAAIG</sequence>
<dbReference type="EC" id="2.7.13.3" evidence="2"/>
<keyword evidence="7" id="KW-1133">Transmembrane helix</keyword>
<feature type="domain" description="Histidine kinase" evidence="8">
    <location>
        <begin position="550"/>
        <end position="768"/>
    </location>
</feature>
<comment type="caution">
    <text evidence="9">The sequence shown here is derived from an EMBL/GenBank/DDBJ whole genome shotgun (WGS) entry which is preliminary data.</text>
</comment>
<evidence type="ECO:0000313" key="9">
    <source>
        <dbReference type="EMBL" id="MBA8680819.1"/>
    </source>
</evidence>
<evidence type="ECO:0000256" key="2">
    <source>
        <dbReference type="ARBA" id="ARBA00012438"/>
    </source>
</evidence>
<evidence type="ECO:0000256" key="4">
    <source>
        <dbReference type="ARBA" id="ARBA00022679"/>
    </source>
</evidence>
<gene>
    <name evidence="9" type="ORF">H4O11_03265</name>
</gene>
<evidence type="ECO:0000256" key="6">
    <source>
        <dbReference type="ARBA" id="ARBA00023012"/>
    </source>
</evidence>
<evidence type="ECO:0000313" key="10">
    <source>
        <dbReference type="Proteomes" id="UP000547058"/>
    </source>
</evidence>
<dbReference type="FunFam" id="3.30.565.10:FF:000010">
    <property type="entry name" value="Sensor histidine kinase RcsC"/>
    <property type="match status" value="1"/>
</dbReference>
<dbReference type="SUPFAM" id="SSF55874">
    <property type="entry name" value="ATPase domain of HSP90 chaperone/DNA topoisomerase II/histidine kinase"/>
    <property type="match status" value="1"/>
</dbReference>
<keyword evidence="5 9" id="KW-0418">Kinase</keyword>